<dbReference type="GO" id="GO:0009294">
    <property type="term" value="P:DNA-mediated transformation"/>
    <property type="evidence" value="ECO:0007669"/>
    <property type="project" value="InterPro"/>
</dbReference>
<evidence type="ECO:0000313" key="3">
    <source>
        <dbReference type="EMBL" id="GEO94201.1"/>
    </source>
</evidence>
<gene>
    <name evidence="3" type="ORF">KTU01_03240</name>
</gene>
<feature type="domain" description="Smf/DprA SLOG" evidence="2">
    <location>
        <begin position="109"/>
        <end position="325"/>
    </location>
</feature>
<organism evidence="3 4">
    <name type="scientific">Kocuria turfanensis</name>
    <dbReference type="NCBI Taxonomy" id="388357"/>
    <lineage>
        <taxon>Bacteria</taxon>
        <taxon>Bacillati</taxon>
        <taxon>Actinomycetota</taxon>
        <taxon>Actinomycetes</taxon>
        <taxon>Micrococcales</taxon>
        <taxon>Micrococcaceae</taxon>
        <taxon>Kocuria</taxon>
    </lineage>
</organism>
<evidence type="ECO:0000313" key="4">
    <source>
        <dbReference type="Proteomes" id="UP000321103"/>
    </source>
</evidence>
<dbReference type="Pfam" id="PF02481">
    <property type="entry name" value="DNA_processg_A"/>
    <property type="match status" value="1"/>
</dbReference>
<dbReference type="EMBL" id="BJZS01000009">
    <property type="protein sequence ID" value="GEO94201.1"/>
    <property type="molecule type" value="Genomic_DNA"/>
</dbReference>
<proteinExistence type="inferred from homology"/>
<protein>
    <submittedName>
        <fullName evidence="3">DNA processing protein DprA</fullName>
    </submittedName>
</protein>
<dbReference type="Gene3D" id="3.40.50.450">
    <property type="match status" value="1"/>
</dbReference>
<dbReference type="AlphaFoldDB" id="A0A512I939"/>
<dbReference type="InterPro" id="IPR057666">
    <property type="entry name" value="DrpA_SLOG"/>
</dbReference>
<dbReference type="InterPro" id="IPR003488">
    <property type="entry name" value="DprA"/>
</dbReference>
<keyword evidence="4" id="KW-1185">Reference proteome</keyword>
<dbReference type="PANTHER" id="PTHR43022">
    <property type="entry name" value="PROTEIN SMF"/>
    <property type="match status" value="1"/>
</dbReference>
<comment type="caution">
    <text evidence="3">The sequence shown here is derived from an EMBL/GenBank/DDBJ whole genome shotgun (WGS) entry which is preliminary data.</text>
</comment>
<dbReference type="STRING" id="388357.GCA_001580365_00757"/>
<reference evidence="3 4" key="1">
    <citation type="submission" date="2019-07" db="EMBL/GenBank/DDBJ databases">
        <title>Whole genome shotgun sequence of Kocuria turfanensis NBRC 107627.</title>
        <authorList>
            <person name="Hosoyama A."/>
            <person name="Uohara A."/>
            <person name="Ohji S."/>
            <person name="Ichikawa N."/>
        </authorList>
    </citation>
    <scope>NUCLEOTIDE SEQUENCE [LARGE SCALE GENOMIC DNA]</scope>
    <source>
        <strain evidence="3 4">NBRC 107627</strain>
    </source>
</reference>
<accession>A0A512I939</accession>
<dbReference type="Proteomes" id="UP000321103">
    <property type="component" value="Unassembled WGS sequence"/>
</dbReference>
<dbReference type="SUPFAM" id="SSF102405">
    <property type="entry name" value="MCP/YpsA-like"/>
    <property type="match status" value="1"/>
</dbReference>
<evidence type="ECO:0000259" key="2">
    <source>
        <dbReference type="Pfam" id="PF02481"/>
    </source>
</evidence>
<evidence type="ECO:0000256" key="1">
    <source>
        <dbReference type="ARBA" id="ARBA00006525"/>
    </source>
</evidence>
<name>A0A512I939_9MICC</name>
<sequence length="408" mass="42209">MHPAPSAPRPAGDGVRLARAGLCRLVEPTDPTAMLLLAALGPVAALEIAAGRRTIRAAEHADLVRAGAEAGYGPRQVDLRRAMERWAGRAAGLDPAADLAAAARAGAWFAVPEDPDWPEALADLGLFQPIGLWGRGRRGLLRFPAGRAVAVVGSRDCSGYGRGIALDLAGALASRGWTVVSGGAYGIDQAAHTAALATGTGVPPTVSVMACGIDRLYPRGNDELLRGVEASGLLLSEASPGCTPSRYRFLQRNRIIAALSAGTVVVEARWRSGAQNTAHHADGLSRPVGAVPGSVLAGTSAGCHRLVREGSAVLVTDVEEVLELLQPLGATAAATDPADAAEGPAAVVDGLSQPDRVLLDALPLAARSRPDHLVRVAGLSAREVLGGLRRLEERGLAEGSEEGWRRRR</sequence>
<dbReference type="RefSeq" id="WP_062734613.1">
    <property type="nucleotide sequence ID" value="NZ_BJZS01000009.1"/>
</dbReference>
<dbReference type="PANTHER" id="PTHR43022:SF1">
    <property type="entry name" value="PROTEIN SMF"/>
    <property type="match status" value="1"/>
</dbReference>
<comment type="similarity">
    <text evidence="1">Belongs to the DprA/Smf family.</text>
</comment>